<reference evidence="2" key="1">
    <citation type="submission" date="2018-05" db="EMBL/GenBank/DDBJ databases">
        <authorList>
            <person name="Lanie J.A."/>
            <person name="Ng W.-L."/>
            <person name="Kazmierczak K.M."/>
            <person name="Andrzejewski T.M."/>
            <person name="Davidsen T.M."/>
            <person name="Wayne K.J."/>
            <person name="Tettelin H."/>
            <person name="Glass J.I."/>
            <person name="Rusch D."/>
            <person name="Podicherti R."/>
            <person name="Tsui H.-C.T."/>
            <person name="Winkler M.E."/>
        </authorList>
    </citation>
    <scope>NUCLEOTIDE SEQUENCE</scope>
</reference>
<dbReference type="AlphaFoldDB" id="A0A382KCT0"/>
<feature type="domain" description="Fe2OG dioxygenase" evidence="1">
    <location>
        <begin position="112"/>
        <end position="244"/>
    </location>
</feature>
<dbReference type="PANTHER" id="PTHR20883:SF48">
    <property type="entry name" value="ECTOINE DIOXYGENASE"/>
    <property type="match status" value="1"/>
</dbReference>
<dbReference type="SUPFAM" id="SSF51197">
    <property type="entry name" value="Clavaminate synthase-like"/>
    <property type="match status" value="1"/>
</dbReference>
<dbReference type="InterPro" id="IPR008775">
    <property type="entry name" value="Phytyl_CoA_dOase-like"/>
</dbReference>
<accession>A0A382KCT0</accession>
<name>A0A382KCT0_9ZZZZ</name>
<dbReference type="Gene3D" id="2.60.120.620">
    <property type="entry name" value="q2cbj1_9rhob like domain"/>
    <property type="match status" value="1"/>
</dbReference>
<dbReference type="Pfam" id="PF05721">
    <property type="entry name" value="PhyH"/>
    <property type="match status" value="1"/>
</dbReference>
<organism evidence="2">
    <name type="scientific">marine metagenome</name>
    <dbReference type="NCBI Taxonomy" id="408172"/>
    <lineage>
        <taxon>unclassified sequences</taxon>
        <taxon>metagenomes</taxon>
        <taxon>ecological metagenomes</taxon>
    </lineage>
</organism>
<dbReference type="GO" id="GO:0016491">
    <property type="term" value="F:oxidoreductase activity"/>
    <property type="evidence" value="ECO:0007669"/>
    <property type="project" value="UniProtKB-ARBA"/>
</dbReference>
<dbReference type="PANTHER" id="PTHR20883">
    <property type="entry name" value="PHYTANOYL-COA DIOXYGENASE DOMAIN CONTAINING 1"/>
    <property type="match status" value="1"/>
</dbReference>
<dbReference type="EMBL" id="UINC01079123">
    <property type="protein sequence ID" value="SVC20827.1"/>
    <property type="molecule type" value="Genomic_DNA"/>
</dbReference>
<sequence>MEKAVHWKTLNYDSLQKTERDLTFHPSGVTAPKRLTRTQIHQYNNKGFLTGIRVYSKSEAEQNRIYFDRLLEQAFAEGKDSYSISTAHRKYLGVYEIATNPAVLDLVGDILGPDFVLWGTHFFCKMPDDGKAVSWHQDASYWPMTPSRTVTLWLAIDDSDRENAAMRIIPGSHLKGHLSWRLSELSECNVLDQTVEDAEQYGDQPIDLILKAGELSMHSDLVLHGSKPNVSARRRCGLTMRYAATEVRAHMGWHEKGVVCRGEDPDGNWANYPPPTDG</sequence>
<dbReference type="GO" id="GO:0046872">
    <property type="term" value="F:metal ion binding"/>
    <property type="evidence" value="ECO:0007669"/>
    <property type="project" value="UniProtKB-ARBA"/>
</dbReference>
<proteinExistence type="predicted"/>
<evidence type="ECO:0000313" key="2">
    <source>
        <dbReference type="EMBL" id="SVC20827.1"/>
    </source>
</evidence>
<gene>
    <name evidence="2" type="ORF">METZ01_LOCUS273681</name>
</gene>
<dbReference type="PROSITE" id="PS51471">
    <property type="entry name" value="FE2OG_OXY"/>
    <property type="match status" value="1"/>
</dbReference>
<dbReference type="InterPro" id="IPR005123">
    <property type="entry name" value="Oxoglu/Fe-dep_dioxygenase_dom"/>
</dbReference>
<protein>
    <recommendedName>
        <fullName evidence="1">Fe2OG dioxygenase domain-containing protein</fullName>
    </recommendedName>
</protein>
<evidence type="ECO:0000259" key="1">
    <source>
        <dbReference type="PROSITE" id="PS51471"/>
    </source>
</evidence>